<name>A0AAP0V6U1_PREIN</name>
<organism evidence="1 2">
    <name type="scientific">Prevotella intermedia ZT</name>
    <dbReference type="NCBI Taxonomy" id="1347790"/>
    <lineage>
        <taxon>Bacteria</taxon>
        <taxon>Pseudomonadati</taxon>
        <taxon>Bacteroidota</taxon>
        <taxon>Bacteroidia</taxon>
        <taxon>Bacteroidales</taxon>
        <taxon>Prevotellaceae</taxon>
        <taxon>Prevotella</taxon>
    </lineage>
</organism>
<sequence>MLFLPFSKSVGFALQNSRFYLAKPTLLQCETIGFGTSKRSC</sequence>
<accession>A0AAP0V6U1</accession>
<protein>
    <submittedName>
        <fullName evidence="1">Uncharacterized protein</fullName>
    </submittedName>
</protein>
<comment type="caution">
    <text evidence="1">The sequence shown here is derived from an EMBL/GenBank/DDBJ whole genome shotgun (WGS) entry which is preliminary data.</text>
</comment>
<evidence type="ECO:0000313" key="1">
    <source>
        <dbReference type="EMBL" id="KJJ86544.1"/>
    </source>
</evidence>
<dbReference type="AlphaFoldDB" id="A0AAP0V6U1"/>
<reference evidence="1 2" key="1">
    <citation type="journal article" date="2015" name="BMC Genomics">
        <title>Comparative genome analysis of Prevotella intermedia strain isolated from infected root canal reveals features related to pathogenicity and adaptation.</title>
        <authorList>
            <person name="Ruan Y."/>
            <person name="Shen L."/>
            <person name="Zou Y."/>
            <person name="Qi Z."/>
            <person name="Yin J."/>
            <person name="Jiang J."/>
            <person name="Guo L."/>
            <person name="He L."/>
            <person name="Chen Z."/>
            <person name="Tang Z."/>
            <person name="Qin S."/>
        </authorList>
    </citation>
    <scope>NUCLEOTIDE SEQUENCE [LARGE SCALE GENOMIC DNA]</scope>
    <source>
        <strain evidence="1 2">ZT</strain>
    </source>
</reference>
<evidence type="ECO:0000313" key="2">
    <source>
        <dbReference type="Proteomes" id="UP000032541"/>
    </source>
</evidence>
<proteinExistence type="predicted"/>
<dbReference type="Proteomes" id="UP000032541">
    <property type="component" value="Unassembled WGS sequence"/>
</dbReference>
<dbReference type="EMBL" id="ATMK01000022">
    <property type="protein sequence ID" value="KJJ86544.1"/>
    <property type="molecule type" value="Genomic_DNA"/>
</dbReference>
<gene>
    <name evidence="1" type="ORF">M573_122033</name>
</gene>